<dbReference type="GeneID" id="37266950"/>
<dbReference type="Proteomes" id="UP000245946">
    <property type="component" value="Unassembled WGS sequence"/>
</dbReference>
<keyword evidence="3" id="KW-0862">Zinc</keyword>
<organism evidence="9 10">
    <name type="scientific">Tilletiopsis washingtonensis</name>
    <dbReference type="NCBI Taxonomy" id="58919"/>
    <lineage>
        <taxon>Eukaryota</taxon>
        <taxon>Fungi</taxon>
        <taxon>Dikarya</taxon>
        <taxon>Basidiomycota</taxon>
        <taxon>Ustilaginomycotina</taxon>
        <taxon>Exobasidiomycetes</taxon>
        <taxon>Entylomatales</taxon>
        <taxon>Entylomatales incertae sedis</taxon>
        <taxon>Tilletiopsis</taxon>
    </lineage>
</organism>
<dbReference type="PROSITE" id="PS00518">
    <property type="entry name" value="ZF_RING_1"/>
    <property type="match status" value="1"/>
</dbReference>
<sequence length="375" mass="40776">MSARSQGSSATAASFLRHVHCVLCRRPRDVPASASPAVPPVPFWLTSCAHILCQTCAFPSEGGSGSDRDAHTCAACRTPGVKMIHLTDSLPASVAPFFRSLPSSLEELIEVHTFQVSHMGQLIDFLRAQIEKQKTVLNRVREDLLASRELKRTNEALNREIEHLRAQLGRRDGTASETAAGTRRREEWEEPAQVAVMGDESFSFQHRTRRRSVTPPALDPPQGLQAYAAPSHAASSRTATPARPERMTMEPARPPRLLDRRAPTAALSDGARRLHTASVDSPMRFAYAPAPDTRARGSSASSAQQGDGRFQADRRGPSSYVPQAMEMPRPSRGNTAIRPNFGHAARGGTPPRTPSLGAMAHLAPTPSSNRRPFLP</sequence>
<evidence type="ECO:0000313" key="10">
    <source>
        <dbReference type="Proteomes" id="UP000245946"/>
    </source>
</evidence>
<dbReference type="GO" id="GO:0019789">
    <property type="term" value="F:SUMO transferase activity"/>
    <property type="evidence" value="ECO:0007669"/>
    <property type="project" value="InterPro"/>
</dbReference>
<dbReference type="GO" id="GO:0007129">
    <property type="term" value="P:homologous chromosome pairing at meiosis"/>
    <property type="evidence" value="ECO:0007669"/>
    <property type="project" value="TreeGrafter"/>
</dbReference>
<dbReference type="PANTHER" id="PTHR22663">
    <property type="entry name" value="RING FINGER PROTEIN NARYA-RELATED"/>
    <property type="match status" value="1"/>
</dbReference>
<dbReference type="GO" id="GO:0007131">
    <property type="term" value="P:reciprocal meiotic recombination"/>
    <property type="evidence" value="ECO:0007669"/>
    <property type="project" value="InterPro"/>
</dbReference>
<proteinExistence type="predicted"/>
<evidence type="ECO:0000256" key="4">
    <source>
        <dbReference type="ARBA" id="ARBA00023254"/>
    </source>
</evidence>
<feature type="compositionally biased region" description="Low complexity" evidence="7">
    <location>
        <begin position="296"/>
        <end position="309"/>
    </location>
</feature>
<dbReference type="STRING" id="58919.A0A316ZH94"/>
<dbReference type="EMBL" id="KZ819285">
    <property type="protein sequence ID" value="PWO00627.1"/>
    <property type="molecule type" value="Genomic_DNA"/>
</dbReference>
<evidence type="ECO:0000313" key="9">
    <source>
        <dbReference type="EMBL" id="PWO00627.1"/>
    </source>
</evidence>
<keyword evidence="6" id="KW-0175">Coiled coil</keyword>
<evidence type="ECO:0000256" key="3">
    <source>
        <dbReference type="ARBA" id="ARBA00022833"/>
    </source>
</evidence>
<evidence type="ECO:0000256" key="7">
    <source>
        <dbReference type="SAM" id="MobiDB-lite"/>
    </source>
</evidence>
<dbReference type="PANTHER" id="PTHR22663:SF17">
    <property type="entry name" value="RING FINGER PROTEIN NARYA-RELATED"/>
    <property type="match status" value="1"/>
</dbReference>
<feature type="coiled-coil region" evidence="6">
    <location>
        <begin position="123"/>
        <end position="167"/>
    </location>
</feature>
<dbReference type="GO" id="GO:0016925">
    <property type="term" value="P:protein sumoylation"/>
    <property type="evidence" value="ECO:0007669"/>
    <property type="project" value="TreeGrafter"/>
</dbReference>
<feature type="region of interest" description="Disordered" evidence="7">
    <location>
        <begin position="169"/>
        <end position="375"/>
    </location>
</feature>
<evidence type="ECO:0000256" key="6">
    <source>
        <dbReference type="SAM" id="Coils"/>
    </source>
</evidence>
<evidence type="ECO:0000256" key="1">
    <source>
        <dbReference type="ARBA" id="ARBA00022723"/>
    </source>
</evidence>
<dbReference type="Pfam" id="PF14634">
    <property type="entry name" value="zf-RING_5"/>
    <property type="match status" value="1"/>
</dbReference>
<keyword evidence="1" id="KW-0479">Metal-binding</keyword>
<dbReference type="InterPro" id="IPR042123">
    <property type="entry name" value="Zip3/RNF212-like"/>
</dbReference>
<dbReference type="InterPro" id="IPR001841">
    <property type="entry name" value="Znf_RING"/>
</dbReference>
<feature type="domain" description="RING-type" evidence="8">
    <location>
        <begin position="21"/>
        <end position="77"/>
    </location>
</feature>
<dbReference type="PROSITE" id="PS50089">
    <property type="entry name" value="ZF_RING_2"/>
    <property type="match status" value="1"/>
</dbReference>
<keyword evidence="4" id="KW-0469">Meiosis</keyword>
<dbReference type="OrthoDB" id="2535391at2759"/>
<evidence type="ECO:0000259" key="8">
    <source>
        <dbReference type="PROSITE" id="PS50089"/>
    </source>
</evidence>
<accession>A0A316ZH94</accession>
<reference evidence="9 10" key="1">
    <citation type="journal article" date="2018" name="Mol. Biol. Evol.">
        <title>Broad Genomic Sampling Reveals a Smut Pathogenic Ancestry of the Fungal Clade Ustilaginomycotina.</title>
        <authorList>
            <person name="Kijpornyongpan T."/>
            <person name="Mondo S.J."/>
            <person name="Barry K."/>
            <person name="Sandor L."/>
            <person name="Lee J."/>
            <person name="Lipzen A."/>
            <person name="Pangilinan J."/>
            <person name="LaButti K."/>
            <person name="Hainaut M."/>
            <person name="Henrissat B."/>
            <person name="Grigoriev I.V."/>
            <person name="Spatafora J.W."/>
            <person name="Aime M.C."/>
        </authorList>
    </citation>
    <scope>NUCLEOTIDE SEQUENCE [LARGE SCALE GENOMIC DNA]</scope>
    <source>
        <strain evidence="9 10">MCA 4186</strain>
    </source>
</reference>
<evidence type="ECO:0000256" key="5">
    <source>
        <dbReference type="PROSITE-ProRule" id="PRU00175"/>
    </source>
</evidence>
<evidence type="ECO:0000256" key="2">
    <source>
        <dbReference type="ARBA" id="ARBA00022771"/>
    </source>
</evidence>
<protein>
    <recommendedName>
        <fullName evidence="8">RING-type domain-containing protein</fullName>
    </recommendedName>
</protein>
<keyword evidence="2 5" id="KW-0863">Zinc-finger</keyword>
<name>A0A316ZH94_9BASI</name>
<dbReference type="GO" id="GO:0000795">
    <property type="term" value="C:synaptonemal complex"/>
    <property type="evidence" value="ECO:0007669"/>
    <property type="project" value="InterPro"/>
</dbReference>
<keyword evidence="10" id="KW-1185">Reference proteome</keyword>
<dbReference type="InterPro" id="IPR017907">
    <property type="entry name" value="Znf_RING_CS"/>
</dbReference>
<feature type="compositionally biased region" description="Polar residues" evidence="7">
    <location>
        <begin position="365"/>
        <end position="375"/>
    </location>
</feature>
<dbReference type="AlphaFoldDB" id="A0A316ZH94"/>
<dbReference type="RefSeq" id="XP_025600905.1">
    <property type="nucleotide sequence ID" value="XM_025739404.1"/>
</dbReference>
<gene>
    <name evidence="9" type="ORF">FA09DRAFT_193859</name>
</gene>
<dbReference type="GO" id="GO:0008270">
    <property type="term" value="F:zinc ion binding"/>
    <property type="evidence" value="ECO:0007669"/>
    <property type="project" value="UniProtKB-KW"/>
</dbReference>